<feature type="transmembrane region" description="Helical" evidence="2">
    <location>
        <begin position="34"/>
        <end position="53"/>
    </location>
</feature>
<keyword evidence="2" id="KW-0472">Membrane</keyword>
<name>A0A0B5EW00_STRA4</name>
<accession>A0A0B5EW00</accession>
<dbReference type="AlphaFoldDB" id="A0A0B5EW00"/>
<protein>
    <submittedName>
        <fullName evidence="3">Uncharacterized protein</fullName>
    </submittedName>
</protein>
<feature type="region of interest" description="Disordered" evidence="1">
    <location>
        <begin position="55"/>
        <end position="91"/>
    </location>
</feature>
<sequence>MARPSAVQILTGSATVIAANLALLLAGVSSPPALAGAAVGSLLLGLWVAVRLAGPRPAHPAGRPRQQAPAERPSPGRRARTTERVREPAGP</sequence>
<gene>
    <name evidence="3" type="ORF">SLNWT_2465</name>
</gene>
<organism evidence="3 4">
    <name type="scientific">Streptomyces albus (strain ATCC 21838 / DSM 41398 / FERM P-419 / JCM 4703 / NBRC 107858)</name>
    <dbReference type="NCBI Taxonomy" id="1081613"/>
    <lineage>
        <taxon>Bacteria</taxon>
        <taxon>Bacillati</taxon>
        <taxon>Actinomycetota</taxon>
        <taxon>Actinomycetes</taxon>
        <taxon>Kitasatosporales</taxon>
        <taxon>Streptomycetaceae</taxon>
        <taxon>Streptomyces</taxon>
    </lineage>
</organism>
<feature type="compositionally biased region" description="Low complexity" evidence="1">
    <location>
        <begin position="55"/>
        <end position="73"/>
    </location>
</feature>
<evidence type="ECO:0000313" key="4">
    <source>
        <dbReference type="Proteomes" id="UP000031523"/>
    </source>
</evidence>
<keyword evidence="4" id="KW-1185">Reference proteome</keyword>
<proteinExistence type="predicted"/>
<evidence type="ECO:0000256" key="1">
    <source>
        <dbReference type="SAM" id="MobiDB-lite"/>
    </source>
</evidence>
<reference evidence="3 4" key="1">
    <citation type="submission" date="2015-01" db="EMBL/GenBank/DDBJ databases">
        <title>Enhanced salinomycin production by adjusting the supply of polyketide extender units in Streptomyce albus DSM 41398.</title>
        <authorList>
            <person name="Lu C."/>
        </authorList>
    </citation>
    <scope>NUCLEOTIDE SEQUENCE [LARGE SCALE GENOMIC DNA]</scope>
    <source>
        <strain evidence="4">ATCC 21838 / DSM 41398 / FERM P-419 / JCM 4703 / NBRC 107858</strain>
    </source>
</reference>
<feature type="compositionally biased region" description="Basic and acidic residues" evidence="1">
    <location>
        <begin position="80"/>
        <end position="91"/>
    </location>
</feature>
<keyword evidence="2" id="KW-0812">Transmembrane</keyword>
<evidence type="ECO:0000256" key="2">
    <source>
        <dbReference type="SAM" id="Phobius"/>
    </source>
</evidence>
<dbReference type="Proteomes" id="UP000031523">
    <property type="component" value="Chromosome"/>
</dbReference>
<dbReference type="EMBL" id="CP010519">
    <property type="protein sequence ID" value="AJE82841.1"/>
    <property type="molecule type" value="Genomic_DNA"/>
</dbReference>
<evidence type="ECO:0000313" key="3">
    <source>
        <dbReference type="EMBL" id="AJE82841.1"/>
    </source>
</evidence>
<keyword evidence="2" id="KW-1133">Transmembrane helix</keyword>
<feature type="transmembrane region" description="Helical" evidence="2">
    <location>
        <begin position="7"/>
        <end position="28"/>
    </location>
</feature>
<dbReference type="KEGG" id="sals:SLNWT_2465"/>